<reference evidence="1" key="2">
    <citation type="journal article" date="2015" name="Fish Shellfish Immunol.">
        <title>Early steps in the European eel (Anguilla anguilla)-Vibrio vulnificus interaction in the gills: Role of the RtxA13 toxin.</title>
        <authorList>
            <person name="Callol A."/>
            <person name="Pajuelo D."/>
            <person name="Ebbesson L."/>
            <person name="Teles M."/>
            <person name="MacKenzie S."/>
            <person name="Amaro C."/>
        </authorList>
    </citation>
    <scope>NUCLEOTIDE SEQUENCE</scope>
</reference>
<name>A0A0E9UX89_ANGAN</name>
<organism evidence="1">
    <name type="scientific">Anguilla anguilla</name>
    <name type="common">European freshwater eel</name>
    <name type="synonym">Muraena anguilla</name>
    <dbReference type="NCBI Taxonomy" id="7936"/>
    <lineage>
        <taxon>Eukaryota</taxon>
        <taxon>Metazoa</taxon>
        <taxon>Chordata</taxon>
        <taxon>Craniata</taxon>
        <taxon>Vertebrata</taxon>
        <taxon>Euteleostomi</taxon>
        <taxon>Actinopterygii</taxon>
        <taxon>Neopterygii</taxon>
        <taxon>Teleostei</taxon>
        <taxon>Anguilliformes</taxon>
        <taxon>Anguillidae</taxon>
        <taxon>Anguilla</taxon>
    </lineage>
</organism>
<dbReference type="AlphaFoldDB" id="A0A0E9UX89"/>
<evidence type="ECO:0000313" key="1">
    <source>
        <dbReference type="EMBL" id="JAH69790.1"/>
    </source>
</evidence>
<reference evidence="1" key="1">
    <citation type="submission" date="2014-11" db="EMBL/GenBank/DDBJ databases">
        <authorList>
            <person name="Amaro Gonzalez C."/>
        </authorList>
    </citation>
    <scope>NUCLEOTIDE SEQUENCE</scope>
</reference>
<dbReference type="EMBL" id="GBXM01038787">
    <property type="protein sequence ID" value="JAH69790.1"/>
    <property type="molecule type" value="Transcribed_RNA"/>
</dbReference>
<proteinExistence type="predicted"/>
<sequence length="32" mass="3678">MALDLIRILTPPISLQLNCQLYFKAMMLVLLT</sequence>
<protein>
    <submittedName>
        <fullName evidence="1">Uncharacterized protein</fullName>
    </submittedName>
</protein>
<accession>A0A0E9UX89</accession>